<dbReference type="RefSeq" id="WP_109726884.1">
    <property type="nucleotide sequence ID" value="NZ_CACVSX010000011.1"/>
</dbReference>
<accession>A0A315XX07</accession>
<protein>
    <submittedName>
        <fullName evidence="1">Uncharacterized protein</fullName>
    </submittedName>
</protein>
<dbReference type="AlphaFoldDB" id="A0A315XX07"/>
<organism evidence="1 2">
    <name type="scientific">Ruminococcus flavefaciens</name>
    <dbReference type="NCBI Taxonomy" id="1265"/>
    <lineage>
        <taxon>Bacteria</taxon>
        <taxon>Bacillati</taxon>
        <taxon>Bacillota</taxon>
        <taxon>Clostridia</taxon>
        <taxon>Eubacteriales</taxon>
        <taxon>Oscillospiraceae</taxon>
        <taxon>Ruminococcus</taxon>
    </lineage>
</organism>
<dbReference type="OrthoDB" id="3078708at2"/>
<dbReference type="Proteomes" id="UP000245720">
    <property type="component" value="Unassembled WGS sequence"/>
</dbReference>
<name>A0A315XX07_RUMFL</name>
<comment type="caution">
    <text evidence="1">The sequence shown here is derived from an EMBL/GenBank/DDBJ whole genome shotgun (WGS) entry which is preliminary data.</text>
</comment>
<dbReference type="EMBL" id="QGDI01000008">
    <property type="protein sequence ID" value="PWJ11861.1"/>
    <property type="molecule type" value="Genomic_DNA"/>
</dbReference>
<evidence type="ECO:0000313" key="1">
    <source>
        <dbReference type="EMBL" id="PWJ11861.1"/>
    </source>
</evidence>
<sequence>MTDSTAAISAARQNLADAGMDKSTIEKCMTLIDNNDITAAYRLISEYRRQLLDTVHSCNRQIDCLDYFTYTLDKNGGIQK</sequence>
<evidence type="ECO:0000313" key="2">
    <source>
        <dbReference type="Proteomes" id="UP000245720"/>
    </source>
</evidence>
<proteinExistence type="predicted"/>
<gene>
    <name evidence="1" type="ORF">IE37_02125</name>
</gene>
<reference evidence="1 2" key="1">
    <citation type="submission" date="2018-05" db="EMBL/GenBank/DDBJ databases">
        <title>The Hungate 1000. A catalogue of reference genomes from the rumen microbiome.</title>
        <authorList>
            <person name="Kelly W."/>
        </authorList>
    </citation>
    <scope>NUCLEOTIDE SEQUENCE [LARGE SCALE GENOMIC DNA]</scope>
    <source>
        <strain evidence="1 2">SAb67</strain>
    </source>
</reference>